<feature type="region of interest" description="Disordered" evidence="8">
    <location>
        <begin position="381"/>
        <end position="413"/>
    </location>
</feature>
<dbReference type="EMBL" id="FN649741">
    <property type="protein sequence ID" value="CBN77697.1"/>
    <property type="molecule type" value="Genomic_DNA"/>
</dbReference>
<reference evidence="10 11" key="1">
    <citation type="journal article" date="2010" name="Nature">
        <title>The Ectocarpus genome and the independent evolution of multicellularity in brown algae.</title>
        <authorList>
            <person name="Cock J.M."/>
            <person name="Sterck L."/>
            <person name="Rouze P."/>
            <person name="Scornet D."/>
            <person name="Allen A.E."/>
            <person name="Amoutzias G."/>
            <person name="Anthouard V."/>
            <person name="Artiguenave F."/>
            <person name="Aury J.M."/>
            <person name="Badger J.H."/>
            <person name="Beszteri B."/>
            <person name="Billiau K."/>
            <person name="Bonnet E."/>
            <person name="Bothwell J.H."/>
            <person name="Bowler C."/>
            <person name="Boyen C."/>
            <person name="Brownlee C."/>
            <person name="Carrano C.J."/>
            <person name="Charrier B."/>
            <person name="Cho G.Y."/>
            <person name="Coelho S.M."/>
            <person name="Collen J."/>
            <person name="Corre E."/>
            <person name="Da Silva C."/>
            <person name="Delage L."/>
            <person name="Delaroque N."/>
            <person name="Dittami S.M."/>
            <person name="Doulbeau S."/>
            <person name="Elias M."/>
            <person name="Farnham G."/>
            <person name="Gachon C.M."/>
            <person name="Gschloessl B."/>
            <person name="Heesch S."/>
            <person name="Jabbari K."/>
            <person name="Jubin C."/>
            <person name="Kawai H."/>
            <person name="Kimura K."/>
            <person name="Kloareg B."/>
            <person name="Kupper F.C."/>
            <person name="Lang D."/>
            <person name="Le Bail A."/>
            <person name="Leblanc C."/>
            <person name="Lerouge P."/>
            <person name="Lohr M."/>
            <person name="Lopez P.J."/>
            <person name="Martens C."/>
            <person name="Maumus F."/>
            <person name="Michel G."/>
            <person name="Miranda-Saavedra D."/>
            <person name="Morales J."/>
            <person name="Moreau H."/>
            <person name="Motomura T."/>
            <person name="Nagasato C."/>
            <person name="Napoli C.A."/>
            <person name="Nelson D.R."/>
            <person name="Nyvall-Collen P."/>
            <person name="Peters A.F."/>
            <person name="Pommier C."/>
            <person name="Potin P."/>
            <person name="Poulain J."/>
            <person name="Quesneville H."/>
            <person name="Read B."/>
            <person name="Rensing S.A."/>
            <person name="Ritter A."/>
            <person name="Rousvoal S."/>
            <person name="Samanta M."/>
            <person name="Samson G."/>
            <person name="Schroeder D.C."/>
            <person name="Segurens B."/>
            <person name="Strittmatter M."/>
            <person name="Tonon T."/>
            <person name="Tregear J.W."/>
            <person name="Valentin K."/>
            <person name="von Dassow P."/>
            <person name="Yamagishi T."/>
            <person name="Van de Peer Y."/>
            <person name="Wincker P."/>
        </authorList>
    </citation>
    <scope>NUCLEOTIDE SEQUENCE [LARGE SCALE GENOMIC DNA]</scope>
    <source>
        <strain evidence="11">Ec32 / CCAP1310/4</strain>
    </source>
</reference>
<keyword evidence="5" id="KW-0560">Oxidoreductase</keyword>
<name>D8LR24_ECTSI</name>
<feature type="compositionally biased region" description="Low complexity" evidence="8">
    <location>
        <begin position="659"/>
        <end position="672"/>
    </location>
</feature>
<keyword evidence="6" id="KW-0408">Iron</keyword>
<evidence type="ECO:0000256" key="8">
    <source>
        <dbReference type="SAM" id="MobiDB-lite"/>
    </source>
</evidence>
<evidence type="ECO:0000256" key="1">
    <source>
        <dbReference type="ARBA" id="ARBA00001961"/>
    </source>
</evidence>
<feature type="region of interest" description="Disordered" evidence="8">
    <location>
        <begin position="1"/>
        <end position="69"/>
    </location>
</feature>
<dbReference type="InterPro" id="IPR005123">
    <property type="entry name" value="Oxoglu/Fe-dep_dioxygenase_dom"/>
</dbReference>
<feature type="domain" description="Fe2OG dioxygenase" evidence="9">
    <location>
        <begin position="527"/>
        <end position="614"/>
    </location>
</feature>
<dbReference type="AlphaFoldDB" id="D8LR24"/>
<dbReference type="EMBL" id="FN648841">
    <property type="protein sequence ID" value="CBN77697.1"/>
    <property type="molecule type" value="Genomic_DNA"/>
</dbReference>
<evidence type="ECO:0000259" key="9">
    <source>
        <dbReference type="PROSITE" id="PS51471"/>
    </source>
</evidence>
<accession>D8LR24</accession>
<gene>
    <name evidence="10" type="ORF">Esi_0062_0012</name>
</gene>
<evidence type="ECO:0000313" key="10">
    <source>
        <dbReference type="EMBL" id="CBN77697.1"/>
    </source>
</evidence>
<dbReference type="eggNOG" id="KOG1971">
    <property type="taxonomic scope" value="Eukaryota"/>
</dbReference>
<protein>
    <recommendedName>
        <fullName evidence="9">Fe2OG dioxygenase domain-containing protein</fullName>
    </recommendedName>
</protein>
<evidence type="ECO:0000256" key="5">
    <source>
        <dbReference type="ARBA" id="ARBA00023002"/>
    </source>
</evidence>
<comment type="cofactor">
    <cofactor evidence="1">
        <name>L-ascorbate</name>
        <dbReference type="ChEBI" id="CHEBI:38290"/>
    </cofactor>
</comment>
<feature type="compositionally biased region" description="Basic residues" evidence="8">
    <location>
        <begin position="59"/>
        <end position="68"/>
    </location>
</feature>
<keyword evidence="2" id="KW-0479">Metal-binding</keyword>
<dbReference type="GO" id="GO:0051213">
    <property type="term" value="F:dioxygenase activity"/>
    <property type="evidence" value="ECO:0007669"/>
    <property type="project" value="UniProtKB-KW"/>
</dbReference>
<evidence type="ECO:0000256" key="2">
    <source>
        <dbReference type="ARBA" id="ARBA00022723"/>
    </source>
</evidence>
<dbReference type="GO" id="GO:0031418">
    <property type="term" value="F:L-ascorbic acid binding"/>
    <property type="evidence" value="ECO:0007669"/>
    <property type="project" value="InterPro"/>
</dbReference>
<keyword evidence="3" id="KW-0256">Endoplasmic reticulum</keyword>
<dbReference type="InParanoid" id="D8LR24"/>
<dbReference type="GO" id="GO:0016705">
    <property type="term" value="F:oxidoreductase activity, acting on paired donors, with incorporation or reduction of molecular oxygen"/>
    <property type="evidence" value="ECO:0007669"/>
    <property type="project" value="InterPro"/>
</dbReference>
<dbReference type="Gene3D" id="2.60.120.620">
    <property type="entry name" value="q2cbj1_9rhob like domain"/>
    <property type="match status" value="1"/>
</dbReference>
<evidence type="ECO:0000256" key="6">
    <source>
        <dbReference type="ARBA" id="ARBA00023004"/>
    </source>
</evidence>
<feature type="region of interest" description="Disordered" evidence="8">
    <location>
        <begin position="648"/>
        <end position="694"/>
    </location>
</feature>
<sequence length="713" mass="74238">MGQTKLASTNPANQAPQQKAAEQQQQSSENVAGRLTALGKSMKKTTQSSWAREGCVGSSRRRQRRPRTRRLDGVLEAEKQVSSSSALRVGLVALRRVQAGEELFAPYIALGQPMQARQRELSSRFFAGRSASGGFAAASATGAGAAVSAAAVAAEVPDTAPTGSCSLPGLSSLQRQPPQLVCNCPRCLLEAGGDHRLCGREILKVLADQALEEGRHEAALGLYRASLAVPPPPPSPSSKASSCTPARFAADIQAPSGANNSCTTDREGGDLTACDASSSIAAAAGAAAAAPGNGQGEEGNETSGARTATVAEEESGGSEPAAVEPAEHPEQEAAAAVLNGDALHGIGVALLAAGKFREACRAWERGFRDAPNHPVLRAQAEKEAAYRPKAGEGANSGVCGGAEGPSPEKQGKRIISTPHAEGLLGGSSDDDTHLCFASIPGRASDIFLSRERVLSPEECRGVIQAAEDYSQANGGWTTSRHYAVPTTDLPVHALKSTLPWFRSLVRERLFPALAKRFNLAAGPRRVFVHDAFVVRYEEGKQRHLPLHRDQSTHSFTIALNGLDQYTGGGTFFPSLGRSLRPAEGHALSFRGGILHGGDPLLKGVRYIIACFCYYDDGGDSDEEVAREGGELGSADSRLEAKGRENCKNIEGETLGGNSGAVNSSSAGSGSTSPAERSVGENGRAGGGGATREVKGASIEFRSDKAFSFGFGFG</sequence>
<dbReference type="SMART" id="SM00702">
    <property type="entry name" value="P4Hc"/>
    <property type="match status" value="1"/>
</dbReference>
<dbReference type="PROSITE" id="PS51471">
    <property type="entry name" value="FE2OG_OXY"/>
    <property type="match status" value="1"/>
</dbReference>
<feature type="region of interest" description="Disordered" evidence="8">
    <location>
        <begin position="288"/>
        <end position="329"/>
    </location>
</feature>
<dbReference type="STRING" id="2880.D8LR24"/>
<dbReference type="InterPro" id="IPR006620">
    <property type="entry name" value="Pro_4_hyd_alph"/>
</dbReference>
<dbReference type="InterPro" id="IPR011990">
    <property type="entry name" value="TPR-like_helical_dom_sf"/>
</dbReference>
<evidence type="ECO:0000256" key="7">
    <source>
        <dbReference type="ARBA" id="ARBA00023180"/>
    </source>
</evidence>
<proteinExistence type="predicted"/>
<dbReference type="SUPFAM" id="SSF48452">
    <property type="entry name" value="TPR-like"/>
    <property type="match status" value="1"/>
</dbReference>
<feature type="compositionally biased region" description="Basic and acidic residues" evidence="8">
    <location>
        <begin position="381"/>
        <end position="390"/>
    </location>
</feature>
<dbReference type="Proteomes" id="UP000002630">
    <property type="component" value="Linkage Group LG16"/>
</dbReference>
<evidence type="ECO:0000256" key="4">
    <source>
        <dbReference type="ARBA" id="ARBA00022964"/>
    </source>
</evidence>
<evidence type="ECO:0000256" key="3">
    <source>
        <dbReference type="ARBA" id="ARBA00022824"/>
    </source>
</evidence>
<keyword evidence="7" id="KW-0325">Glycoprotein</keyword>
<feature type="compositionally biased region" description="Low complexity" evidence="8">
    <location>
        <begin position="10"/>
        <end position="29"/>
    </location>
</feature>
<keyword evidence="11" id="KW-1185">Reference proteome</keyword>
<dbReference type="OrthoDB" id="69177at2759"/>
<organism evidence="10 11">
    <name type="scientific">Ectocarpus siliculosus</name>
    <name type="common">Brown alga</name>
    <name type="synonym">Conferva siliculosa</name>
    <dbReference type="NCBI Taxonomy" id="2880"/>
    <lineage>
        <taxon>Eukaryota</taxon>
        <taxon>Sar</taxon>
        <taxon>Stramenopiles</taxon>
        <taxon>Ochrophyta</taxon>
        <taxon>PX clade</taxon>
        <taxon>Phaeophyceae</taxon>
        <taxon>Ectocarpales</taxon>
        <taxon>Ectocarpaceae</taxon>
        <taxon>Ectocarpus</taxon>
    </lineage>
</organism>
<dbReference type="GO" id="GO:0005506">
    <property type="term" value="F:iron ion binding"/>
    <property type="evidence" value="ECO:0007669"/>
    <property type="project" value="InterPro"/>
</dbReference>
<keyword evidence="4" id="KW-0223">Dioxygenase</keyword>
<evidence type="ECO:0000313" key="11">
    <source>
        <dbReference type="Proteomes" id="UP000002630"/>
    </source>
</evidence>